<dbReference type="RefSeq" id="WP_105936707.1">
    <property type="nucleotide sequence ID" value="NZ_PVNP01000211.1"/>
</dbReference>
<proteinExistence type="predicted"/>
<sequence>MKKLSQVAKVISIGGALVFGSLSANAASISFSYDAANDGSGLTSQYIDPLTGGLPGYFIESFDQATGDPMFPGSTAYNDAGFDQECAVNSVNGGPAGVLVTPPSSDVGVRQGSVSGVAAAPANDTTCFAYLTNNGSGSASFTFDYSQLLAANADTGITYLGFYWGSVDRYNDFNFYSGGNLVSSITGSGLLSALGGSAGNQTGPGSNVYVNIDFSFAEQFDRLVINTTGIAGEFDNIVVGLSQRPVLVSSPASNALLLLGLAAIGLRLRRKK</sequence>
<dbReference type="AlphaFoldDB" id="A0A2S9V496"/>
<reference evidence="4" key="1">
    <citation type="journal article" date="2020" name="Int. J. Syst. Evol. Microbiol.">
        <title>Alteromonas alba sp. nov., a marine bacterium isolated from the seawater of the West Pacific Ocean.</title>
        <authorList>
            <person name="Sun C."/>
            <person name="Wu Y.-H."/>
            <person name="Xamxidin M."/>
            <person name="Cheng H."/>
            <person name="Xu X.-W."/>
        </authorList>
    </citation>
    <scope>NUCLEOTIDE SEQUENCE [LARGE SCALE GENOMIC DNA]</scope>
    <source>
        <strain evidence="4">190</strain>
    </source>
</reference>
<name>A0A2S9V496_9ALTE</name>
<keyword evidence="1" id="KW-1133">Transmembrane helix</keyword>
<organism evidence="3 4">
    <name type="scientific">Alteromonas alba</name>
    <dbReference type="NCBI Taxonomy" id="2079529"/>
    <lineage>
        <taxon>Bacteria</taxon>
        <taxon>Pseudomonadati</taxon>
        <taxon>Pseudomonadota</taxon>
        <taxon>Gammaproteobacteria</taxon>
        <taxon>Alteromonadales</taxon>
        <taxon>Alteromonadaceae</taxon>
        <taxon>Alteromonas/Salinimonas group</taxon>
        <taxon>Alteromonas</taxon>
    </lineage>
</organism>
<accession>A0A2S9V496</accession>
<protein>
    <submittedName>
        <fullName evidence="3">PEP-CTERM sorting domain-containing protein</fullName>
    </submittedName>
</protein>
<dbReference type="OrthoDB" id="8558695at2"/>
<comment type="caution">
    <text evidence="3">The sequence shown here is derived from an EMBL/GenBank/DDBJ whole genome shotgun (WGS) entry which is preliminary data.</text>
</comment>
<evidence type="ECO:0000256" key="2">
    <source>
        <dbReference type="SAM" id="SignalP"/>
    </source>
</evidence>
<gene>
    <name evidence="3" type="ORF">C6Y40_22920</name>
</gene>
<feature type="transmembrane region" description="Helical" evidence="1">
    <location>
        <begin position="246"/>
        <end position="266"/>
    </location>
</feature>
<keyword evidence="4" id="KW-1185">Reference proteome</keyword>
<keyword evidence="1" id="KW-0812">Transmembrane</keyword>
<keyword evidence="2" id="KW-0732">Signal</keyword>
<feature type="chain" id="PRO_5015535896" evidence="2">
    <location>
        <begin position="27"/>
        <end position="272"/>
    </location>
</feature>
<dbReference type="EMBL" id="PVNP01000211">
    <property type="protein sequence ID" value="PRO71253.1"/>
    <property type="molecule type" value="Genomic_DNA"/>
</dbReference>
<feature type="signal peptide" evidence="2">
    <location>
        <begin position="1"/>
        <end position="26"/>
    </location>
</feature>
<dbReference type="Proteomes" id="UP000238949">
    <property type="component" value="Unassembled WGS sequence"/>
</dbReference>
<evidence type="ECO:0000313" key="3">
    <source>
        <dbReference type="EMBL" id="PRO71253.1"/>
    </source>
</evidence>
<evidence type="ECO:0000256" key="1">
    <source>
        <dbReference type="SAM" id="Phobius"/>
    </source>
</evidence>
<evidence type="ECO:0000313" key="4">
    <source>
        <dbReference type="Proteomes" id="UP000238949"/>
    </source>
</evidence>
<keyword evidence="1" id="KW-0472">Membrane</keyword>